<dbReference type="EMBL" id="JANPWZ010001799">
    <property type="protein sequence ID" value="KAJ3563148.1"/>
    <property type="molecule type" value="Genomic_DNA"/>
</dbReference>
<organism evidence="2 3">
    <name type="scientific">Xylaria arbuscula</name>
    <dbReference type="NCBI Taxonomy" id="114810"/>
    <lineage>
        <taxon>Eukaryota</taxon>
        <taxon>Fungi</taxon>
        <taxon>Dikarya</taxon>
        <taxon>Ascomycota</taxon>
        <taxon>Pezizomycotina</taxon>
        <taxon>Sordariomycetes</taxon>
        <taxon>Xylariomycetidae</taxon>
        <taxon>Xylariales</taxon>
        <taxon>Xylariaceae</taxon>
        <taxon>Xylaria</taxon>
    </lineage>
</organism>
<dbReference type="Proteomes" id="UP001148614">
    <property type="component" value="Unassembled WGS sequence"/>
</dbReference>
<dbReference type="VEuPathDB" id="FungiDB:F4678DRAFT_473259"/>
<reference evidence="2" key="1">
    <citation type="submission" date="2022-07" db="EMBL/GenBank/DDBJ databases">
        <title>Genome Sequence of Xylaria arbuscula.</title>
        <authorList>
            <person name="Buettner E."/>
        </authorList>
    </citation>
    <scope>NUCLEOTIDE SEQUENCE</scope>
    <source>
        <strain evidence="2">VT107</strain>
    </source>
</reference>
<evidence type="ECO:0000256" key="1">
    <source>
        <dbReference type="SAM" id="MobiDB-lite"/>
    </source>
</evidence>
<evidence type="ECO:0000313" key="2">
    <source>
        <dbReference type="EMBL" id="KAJ3563148.1"/>
    </source>
</evidence>
<proteinExistence type="predicted"/>
<feature type="region of interest" description="Disordered" evidence="1">
    <location>
        <begin position="465"/>
        <end position="485"/>
    </location>
</feature>
<comment type="caution">
    <text evidence="2">The sequence shown here is derived from an EMBL/GenBank/DDBJ whole genome shotgun (WGS) entry which is preliminary data.</text>
</comment>
<evidence type="ECO:0000313" key="3">
    <source>
        <dbReference type="Proteomes" id="UP001148614"/>
    </source>
</evidence>
<dbReference type="AlphaFoldDB" id="A0A9W8N8Y1"/>
<accession>A0A9W8N8Y1</accession>
<keyword evidence="3" id="KW-1185">Reference proteome</keyword>
<protein>
    <submittedName>
        <fullName evidence="2">Uncharacterized protein</fullName>
    </submittedName>
</protein>
<sequence>MVPFGGLLRAKTFEAQWGFKRQWRSACYHTGDIYQDELQEKLREQWKITEEESGPYLKYLRIISSEWPQLRLLADFMEVGTDPLRWKNFHGDDKINAYTYPEDHEGRGKRQSERAQRTNVGQLEYLNDNTVKLVGQYTTPEQLTAALRDSDKRGKRGLRDRSQVGLRLFVVEDLSREVIERLGYHFDIDPDFFRSHIMDYAWFNIRDPFWDPPSLYMNTARRDWHQVRFCRARYFPSPATFSKGQDAVNQFNVGRKLYDDENKAYWDTNLPDKGGTGWLVRAPMLVLEHIRSRFTTTRISDGNDKMLDRIELLPTSNPCHRHSDGADDATRKLDSEEIDGKVGLMRTRAAFWKKRDERNVCDIGASLRNLAHHAKRLTNQSRMPGVLLLDPTIKEGFPLWRGYRNWDPMPSAQASQHQLNSCVPSLTRRGTKPPSLFEDFMYWAQRPHVFSLSSLDSKPDRIHQDAVVPGRPGNHTPAGIPNAEPDRHHIEKAAHLEALSTSVSRDAFRDQA</sequence>
<gene>
    <name evidence="2" type="ORF">NPX13_g8301</name>
</gene>
<name>A0A9W8N8Y1_9PEZI</name>